<reference evidence="2" key="2">
    <citation type="submission" date="2025-08" db="UniProtKB">
        <authorList>
            <consortium name="Ensembl"/>
        </authorList>
    </citation>
    <scope>IDENTIFICATION</scope>
    <source>
        <strain evidence="2">Thorbecke</strain>
    </source>
</reference>
<keyword evidence="3" id="KW-1185">Reference proteome</keyword>
<dbReference type="GeneTree" id="ENSGT00910000148050"/>
<dbReference type="EMBL" id="AAGW02015578">
    <property type="status" value="NOT_ANNOTATED_CDS"/>
    <property type="molecule type" value="Genomic_DNA"/>
</dbReference>
<evidence type="ECO:0000256" key="1">
    <source>
        <dbReference type="SAM" id="MobiDB-lite"/>
    </source>
</evidence>
<reference evidence="2" key="3">
    <citation type="submission" date="2025-09" db="UniProtKB">
        <authorList>
            <consortium name="Ensembl"/>
        </authorList>
    </citation>
    <scope>IDENTIFICATION</scope>
    <source>
        <strain evidence="2">Thorbecke</strain>
    </source>
</reference>
<feature type="region of interest" description="Disordered" evidence="1">
    <location>
        <begin position="1"/>
        <end position="28"/>
    </location>
</feature>
<name>A0A5F9CA38_RABIT</name>
<dbReference type="Ensembl" id="ENSOCUT00000044836.1">
    <property type="protein sequence ID" value="ENSOCUP00000030753.1"/>
    <property type="gene ID" value="ENSOCUG00000039118.1"/>
</dbReference>
<sequence>MTSKLPKRFGSMRSRPSPRGLEASWPTRSTSGLSWWMRSLAHPKDPPCVSPQNKTLGPYIFTAAVLLPSHSLSLNLPLWHSYLQLHSTFPATHVGYPD</sequence>
<reference evidence="2 3" key="1">
    <citation type="journal article" date="2011" name="Nature">
        <title>A high-resolution map of human evolutionary constraint using 29 mammals.</title>
        <authorList>
            <person name="Lindblad-Toh K."/>
            <person name="Garber M."/>
            <person name="Zuk O."/>
            <person name="Lin M.F."/>
            <person name="Parker B.J."/>
            <person name="Washietl S."/>
            <person name="Kheradpour P."/>
            <person name="Ernst J."/>
            <person name="Jordan G."/>
            <person name="Mauceli E."/>
            <person name="Ward L.D."/>
            <person name="Lowe C.B."/>
            <person name="Holloway A.K."/>
            <person name="Clamp M."/>
            <person name="Gnerre S."/>
            <person name="Alfoldi J."/>
            <person name="Beal K."/>
            <person name="Chang J."/>
            <person name="Clawson H."/>
            <person name="Cuff J."/>
            <person name="Di Palma F."/>
            <person name="Fitzgerald S."/>
            <person name="Flicek P."/>
            <person name="Guttman M."/>
            <person name="Hubisz M.J."/>
            <person name="Jaffe D.B."/>
            <person name="Jungreis I."/>
            <person name="Kent W.J."/>
            <person name="Kostka D."/>
            <person name="Lara M."/>
            <person name="Martins A.L."/>
            <person name="Massingham T."/>
            <person name="Moltke I."/>
            <person name="Raney B.J."/>
            <person name="Rasmussen M.D."/>
            <person name="Robinson J."/>
            <person name="Stark A."/>
            <person name="Vilella A.J."/>
            <person name="Wen J."/>
            <person name="Xie X."/>
            <person name="Zody M.C."/>
            <person name="Baldwin J."/>
            <person name="Bloom T."/>
            <person name="Chin C.W."/>
            <person name="Heiman D."/>
            <person name="Nicol R."/>
            <person name="Nusbaum C."/>
            <person name="Young S."/>
            <person name="Wilkinson J."/>
            <person name="Worley K.C."/>
            <person name="Kovar C.L."/>
            <person name="Muzny D.M."/>
            <person name="Gibbs R.A."/>
            <person name="Cree A."/>
            <person name="Dihn H.H."/>
            <person name="Fowler G."/>
            <person name="Jhangiani S."/>
            <person name="Joshi V."/>
            <person name="Lee S."/>
            <person name="Lewis L.R."/>
            <person name="Nazareth L.V."/>
            <person name="Okwuonu G."/>
            <person name="Santibanez J."/>
            <person name="Warren W.C."/>
            <person name="Mardis E.R."/>
            <person name="Weinstock G.M."/>
            <person name="Wilson R.K."/>
            <person name="Delehaunty K."/>
            <person name="Dooling D."/>
            <person name="Fronik C."/>
            <person name="Fulton L."/>
            <person name="Fulton B."/>
            <person name="Graves T."/>
            <person name="Minx P."/>
            <person name="Sodergren E."/>
            <person name="Birney E."/>
            <person name="Margulies E.H."/>
            <person name="Herrero J."/>
            <person name="Green E.D."/>
            <person name="Haussler D."/>
            <person name="Siepel A."/>
            <person name="Goldman N."/>
            <person name="Pollard K.S."/>
            <person name="Pedersen J.S."/>
            <person name="Lander E.S."/>
            <person name="Kellis M."/>
        </authorList>
    </citation>
    <scope>NUCLEOTIDE SEQUENCE [LARGE SCALE GENOMIC DNA]</scope>
    <source>
        <strain evidence="2 3">Thorbecke inbred</strain>
    </source>
</reference>
<dbReference type="Proteomes" id="UP000001811">
    <property type="component" value="Chromosome 14"/>
</dbReference>
<evidence type="ECO:0000313" key="2">
    <source>
        <dbReference type="Ensembl" id="ENSOCUP00000030753.1"/>
    </source>
</evidence>
<organism evidence="2 3">
    <name type="scientific">Oryctolagus cuniculus</name>
    <name type="common">Rabbit</name>
    <dbReference type="NCBI Taxonomy" id="9986"/>
    <lineage>
        <taxon>Eukaryota</taxon>
        <taxon>Metazoa</taxon>
        <taxon>Chordata</taxon>
        <taxon>Craniata</taxon>
        <taxon>Vertebrata</taxon>
        <taxon>Euteleostomi</taxon>
        <taxon>Mammalia</taxon>
        <taxon>Eutheria</taxon>
        <taxon>Euarchontoglires</taxon>
        <taxon>Glires</taxon>
        <taxon>Lagomorpha</taxon>
        <taxon>Leporidae</taxon>
        <taxon>Oryctolagus</taxon>
    </lineage>
</organism>
<proteinExistence type="predicted"/>
<protein>
    <submittedName>
        <fullName evidence="2">Uncharacterized protein</fullName>
    </submittedName>
</protein>
<accession>A0A5F9CA38</accession>
<evidence type="ECO:0000313" key="3">
    <source>
        <dbReference type="Proteomes" id="UP000001811"/>
    </source>
</evidence>
<dbReference type="AlphaFoldDB" id="A0A5F9CA38"/>
<dbReference type="InParanoid" id="A0A5F9CA38"/>